<dbReference type="RefSeq" id="WP_209894909.1">
    <property type="nucleotide sequence ID" value="NZ_JAGGMR010000001.1"/>
</dbReference>
<reference evidence="2 3" key="1">
    <citation type="submission" date="2021-03" db="EMBL/GenBank/DDBJ databases">
        <title>Sequencing the genomes of 1000 actinobacteria strains.</title>
        <authorList>
            <person name="Klenk H.-P."/>
        </authorList>
    </citation>
    <scope>NUCLEOTIDE SEQUENCE [LARGE SCALE GENOMIC DNA]</scope>
    <source>
        <strain evidence="2 3">DSM 45516</strain>
    </source>
</reference>
<proteinExistence type="predicted"/>
<protein>
    <submittedName>
        <fullName evidence="2">Uncharacterized protein (TIGR02246 family)</fullName>
    </submittedName>
</protein>
<dbReference type="Pfam" id="PF14534">
    <property type="entry name" value="DUF4440"/>
    <property type="match status" value="1"/>
</dbReference>
<dbReference type="EMBL" id="JAGGMR010000001">
    <property type="protein sequence ID" value="MBP2192226.1"/>
    <property type="molecule type" value="Genomic_DNA"/>
</dbReference>
<organism evidence="2 3">
    <name type="scientific">Nocardia goodfellowii</name>
    <dbReference type="NCBI Taxonomy" id="882446"/>
    <lineage>
        <taxon>Bacteria</taxon>
        <taxon>Bacillati</taxon>
        <taxon>Actinomycetota</taxon>
        <taxon>Actinomycetes</taxon>
        <taxon>Mycobacteriales</taxon>
        <taxon>Nocardiaceae</taxon>
        <taxon>Nocardia</taxon>
    </lineage>
</organism>
<dbReference type="InterPro" id="IPR011944">
    <property type="entry name" value="Steroid_delta5-4_isomerase"/>
</dbReference>
<keyword evidence="3" id="KW-1185">Reference proteome</keyword>
<dbReference type="NCBIfam" id="TIGR02246">
    <property type="entry name" value="SgcJ/EcaC family oxidoreductase"/>
    <property type="match status" value="1"/>
</dbReference>
<evidence type="ECO:0000313" key="2">
    <source>
        <dbReference type="EMBL" id="MBP2192226.1"/>
    </source>
</evidence>
<comment type="caution">
    <text evidence="2">The sequence shown here is derived from an EMBL/GenBank/DDBJ whole genome shotgun (WGS) entry which is preliminary data.</text>
</comment>
<dbReference type="InterPro" id="IPR027843">
    <property type="entry name" value="DUF4440"/>
</dbReference>
<dbReference type="Gene3D" id="3.10.450.50">
    <property type="match status" value="1"/>
</dbReference>
<evidence type="ECO:0000259" key="1">
    <source>
        <dbReference type="Pfam" id="PF14534"/>
    </source>
</evidence>
<feature type="domain" description="DUF4440" evidence="1">
    <location>
        <begin position="26"/>
        <end position="132"/>
    </location>
</feature>
<gene>
    <name evidence="2" type="ORF">BJ987_005127</name>
</gene>
<sequence>MTVDTRGARPTAAVVTTDQDAALAAITKVFERLESALAAKDAVAFDSVFTDDVVFINPAGSIFLNWDELHSYHLAAMRNGPDAEAHYQILAARLLAGGHAIVNVEQTLRTPDFSLTNRGTWVFVERDDSWWVCSVHNTNVAGSAGGPAADTVSD</sequence>
<dbReference type="Proteomes" id="UP001519325">
    <property type="component" value="Unassembled WGS sequence"/>
</dbReference>
<dbReference type="InterPro" id="IPR032710">
    <property type="entry name" value="NTF2-like_dom_sf"/>
</dbReference>
<accession>A0ABS4QKJ0</accession>
<dbReference type="SUPFAM" id="SSF54427">
    <property type="entry name" value="NTF2-like"/>
    <property type="match status" value="1"/>
</dbReference>
<evidence type="ECO:0000313" key="3">
    <source>
        <dbReference type="Proteomes" id="UP001519325"/>
    </source>
</evidence>
<name>A0ABS4QKJ0_9NOCA</name>